<accession>A0A7C1VLT0</accession>
<protein>
    <submittedName>
        <fullName evidence="1">Uncharacterized protein</fullName>
    </submittedName>
</protein>
<evidence type="ECO:0000313" key="1">
    <source>
        <dbReference type="EMBL" id="HEC68308.1"/>
    </source>
</evidence>
<dbReference type="EMBL" id="DRIH01000205">
    <property type="protein sequence ID" value="HEC68308.1"/>
    <property type="molecule type" value="Genomic_DNA"/>
</dbReference>
<dbReference type="Proteomes" id="UP000885738">
    <property type="component" value="Unassembled WGS sequence"/>
</dbReference>
<organism evidence="1">
    <name type="scientific">Desulfofervidus auxilii</name>
    <dbReference type="NCBI Taxonomy" id="1621989"/>
    <lineage>
        <taxon>Bacteria</taxon>
        <taxon>Pseudomonadati</taxon>
        <taxon>Thermodesulfobacteriota</taxon>
        <taxon>Candidatus Desulfofervidia</taxon>
        <taxon>Candidatus Desulfofervidales</taxon>
        <taxon>Candidatus Desulfofervidaceae</taxon>
        <taxon>Candidatus Desulfofervidus</taxon>
    </lineage>
</organism>
<name>A0A7C1VLT0_DESA2</name>
<proteinExistence type="predicted"/>
<comment type="caution">
    <text evidence="1">The sequence shown here is derived from an EMBL/GenBank/DDBJ whole genome shotgun (WGS) entry which is preliminary data.</text>
</comment>
<sequence length="62" mass="6946">MDLLTMTTTEVPAIAIVQTTVNANIKYTLRNLLLNVNLYGLAGVGIDHRYNVVTRQSENNFH</sequence>
<dbReference type="AlphaFoldDB" id="A0A7C1VLT0"/>
<gene>
    <name evidence="1" type="ORF">ENI35_05830</name>
</gene>
<reference evidence="1" key="1">
    <citation type="journal article" date="2020" name="mSystems">
        <title>Genome- and Community-Level Interaction Insights into Carbon Utilization and Element Cycling Functions of Hydrothermarchaeota in Hydrothermal Sediment.</title>
        <authorList>
            <person name="Zhou Z."/>
            <person name="Liu Y."/>
            <person name="Xu W."/>
            <person name="Pan J."/>
            <person name="Luo Z.H."/>
            <person name="Li M."/>
        </authorList>
    </citation>
    <scope>NUCLEOTIDE SEQUENCE [LARGE SCALE GENOMIC DNA]</scope>
    <source>
        <strain evidence="1">HyVt-389</strain>
    </source>
</reference>